<feature type="transmembrane region" description="Helical" evidence="1">
    <location>
        <begin position="44"/>
        <end position="65"/>
    </location>
</feature>
<evidence type="ECO:0000256" key="1">
    <source>
        <dbReference type="SAM" id="Phobius"/>
    </source>
</evidence>
<evidence type="ECO:0000313" key="5">
    <source>
        <dbReference type="Proteomes" id="UP000298252"/>
    </source>
</evidence>
<reference evidence="2 4" key="1">
    <citation type="submission" date="2016-10" db="EMBL/GenBank/DDBJ databases">
        <authorList>
            <person name="Varghese N."/>
            <person name="Submissions S."/>
        </authorList>
    </citation>
    <scope>NUCLEOTIDE SEQUENCE [LARGE SCALE GENOMIC DNA]</scope>
    <source>
        <strain evidence="2 4">CGMCC 1.11215</strain>
    </source>
</reference>
<sequence length="327" mass="34696">MTTTLGPTDQQIETMRDHVMTSIAMSERKTLASTVRGREKRRKFVWLAVASGITAAALVVVGVTWPLGAGGASAQAAEALHDAATLTVLTADPIVGPGEYLKIETSESYSTTGMNADGDFVSWLAPSTRTLYVPGTQSDDWVLERHRLEPTAFFGDGAQELAMKDWAINRVDKDTNGIFRAPEGFAFAATLADTSAMPHDPQKLYDYFVATDRGGSNSVEENVWVRITDLLRTGTVPADLRAALYGAASLVPGVEIIPGGATVDGQTGIVLGRVESSRTTRQDIIIDPTNGLILGERMVLSAERSGAPAGTIISATSVRTSIVDSAP</sequence>
<protein>
    <submittedName>
        <fullName evidence="2">RNA polymerase sigma-70 factor, ECF subfamily</fullName>
    </submittedName>
</protein>
<reference evidence="3 5" key="2">
    <citation type="submission" date="2019-03" db="EMBL/GenBank/DDBJ databases">
        <title>Genomics of glacier-inhabiting Cryobacterium strains.</title>
        <authorList>
            <person name="Liu Q."/>
            <person name="Xin Y.-H."/>
        </authorList>
    </citation>
    <scope>NUCLEOTIDE SEQUENCE [LARGE SCALE GENOMIC DNA]</scope>
    <source>
        <strain evidence="3 5">Hh8</strain>
    </source>
</reference>
<evidence type="ECO:0000313" key="4">
    <source>
        <dbReference type="Proteomes" id="UP000199639"/>
    </source>
</evidence>
<keyword evidence="1" id="KW-0472">Membrane</keyword>
<proteinExistence type="predicted"/>
<dbReference type="Proteomes" id="UP000298252">
    <property type="component" value="Unassembled WGS sequence"/>
</dbReference>
<gene>
    <name evidence="3" type="ORF">E3O21_06580</name>
    <name evidence="2" type="ORF">SAMN05216368_12119</name>
</gene>
<evidence type="ECO:0000313" key="2">
    <source>
        <dbReference type="EMBL" id="SDO52045.1"/>
    </source>
</evidence>
<keyword evidence="1" id="KW-1133">Transmembrane helix</keyword>
<dbReference type="AlphaFoldDB" id="A0A4R8V7U9"/>
<dbReference type="RefSeq" id="WP_092342372.1">
    <property type="nucleotide sequence ID" value="NZ_FNIB01000021.1"/>
</dbReference>
<organism evidence="2 4">
    <name type="scientific">Cryobacterium flavum</name>
    <dbReference type="NCBI Taxonomy" id="1424659"/>
    <lineage>
        <taxon>Bacteria</taxon>
        <taxon>Bacillati</taxon>
        <taxon>Actinomycetota</taxon>
        <taxon>Actinomycetes</taxon>
        <taxon>Micrococcales</taxon>
        <taxon>Microbacteriaceae</taxon>
        <taxon>Cryobacterium</taxon>
    </lineage>
</organism>
<keyword evidence="1" id="KW-0812">Transmembrane</keyword>
<name>A0A4R8V7U9_9MICO</name>
<dbReference type="Proteomes" id="UP000199639">
    <property type="component" value="Unassembled WGS sequence"/>
</dbReference>
<accession>A0A4R8V7U9</accession>
<dbReference type="EMBL" id="FNIB01000021">
    <property type="protein sequence ID" value="SDO52045.1"/>
    <property type="molecule type" value="Genomic_DNA"/>
</dbReference>
<dbReference type="STRING" id="1424659.SAMN05216368_12119"/>
<evidence type="ECO:0000313" key="3">
    <source>
        <dbReference type="EMBL" id="TFB78100.1"/>
    </source>
</evidence>
<dbReference type="EMBL" id="SOFD01000021">
    <property type="protein sequence ID" value="TFB78100.1"/>
    <property type="molecule type" value="Genomic_DNA"/>
</dbReference>
<keyword evidence="5" id="KW-1185">Reference proteome</keyword>